<evidence type="ECO:0000259" key="2">
    <source>
        <dbReference type="Pfam" id="PF17479"/>
    </source>
</evidence>
<dbReference type="SUPFAM" id="SSF159774">
    <property type="entry name" value="YerB-like"/>
    <property type="match status" value="1"/>
</dbReference>
<dbReference type="InterPro" id="IPR023158">
    <property type="entry name" value="YerB-like_sf"/>
</dbReference>
<dbReference type="Proteomes" id="UP000031982">
    <property type="component" value="Unassembled WGS sequence"/>
</dbReference>
<dbReference type="Pfam" id="PF17479">
    <property type="entry name" value="DUF3048_C"/>
    <property type="match status" value="1"/>
</dbReference>
<evidence type="ECO:0008006" key="5">
    <source>
        <dbReference type="Google" id="ProtNLM"/>
    </source>
</evidence>
<dbReference type="InterPro" id="IPR035328">
    <property type="entry name" value="DUF3048_C"/>
</dbReference>
<sequence>MRKLTILALLTGALLMGGCWGEKETKVEKDSGQEAKGQHYTFPLTGKQTNERPEQRSIAVVMNNHPQARPQTGLAEADIVYEVLVEGNMTRFLAIYQSEQPKEAGPVRSARDYFIDLAEGYDSLFIAHGYSPEAKERLFSGEVDQINGIQHDGTIFERDASRKAPHNSYVQFDKVQEKAEEKGYGMEEMPDRLNFLKSSDAVADAGQNASSVQVNYSTKPAFQVEYKYDPDKKSYERFVGEEQQFDRKTKEAIRANNVFIIEAEHRVTDGEGRLDINLSSGGNAYLLQNGVVHTAEWSNVDGRILPFKDGAPMGFVKGKTWINIIPASKGLDKMVALRNN</sequence>
<feature type="domain" description="DUF3048" evidence="2">
    <location>
        <begin position="212"/>
        <end position="322"/>
    </location>
</feature>
<organism evidence="3 4">
    <name type="scientific">Bacillus badius</name>
    <dbReference type="NCBI Taxonomy" id="1455"/>
    <lineage>
        <taxon>Bacteria</taxon>
        <taxon>Bacillati</taxon>
        <taxon>Bacillota</taxon>
        <taxon>Bacilli</taxon>
        <taxon>Bacillales</taxon>
        <taxon>Bacillaceae</taxon>
        <taxon>Pseudobacillus</taxon>
    </lineage>
</organism>
<reference evidence="3 4" key="1">
    <citation type="submission" date="2015-01" db="EMBL/GenBank/DDBJ databases">
        <title>Genome Assembly of Bacillus badius MTCC 1458.</title>
        <authorList>
            <person name="Verma A."/>
            <person name="Khatri I."/>
            <person name="Mual P."/>
            <person name="Subramanian S."/>
            <person name="Krishnamurthi S."/>
        </authorList>
    </citation>
    <scope>NUCLEOTIDE SEQUENCE [LARGE SCALE GENOMIC DNA]</scope>
    <source>
        <strain evidence="3 4">MTCC 1458</strain>
    </source>
</reference>
<evidence type="ECO:0000259" key="1">
    <source>
        <dbReference type="Pfam" id="PF11258"/>
    </source>
</evidence>
<dbReference type="InterPro" id="IPR021416">
    <property type="entry name" value="DUF3048_N"/>
</dbReference>
<dbReference type="Gene3D" id="3.50.90.10">
    <property type="entry name" value="YerB-like"/>
    <property type="match status" value="1"/>
</dbReference>
<dbReference type="EMBL" id="JXLP01000015">
    <property type="protein sequence ID" value="KIL77283.1"/>
    <property type="molecule type" value="Genomic_DNA"/>
</dbReference>
<accession>A0ABR5ASX3</accession>
<dbReference type="PROSITE" id="PS51257">
    <property type="entry name" value="PROKAR_LIPOPROTEIN"/>
    <property type="match status" value="1"/>
</dbReference>
<dbReference type="Pfam" id="PF11258">
    <property type="entry name" value="DUF3048"/>
    <property type="match status" value="1"/>
</dbReference>
<evidence type="ECO:0000313" key="3">
    <source>
        <dbReference type="EMBL" id="KIL77283.1"/>
    </source>
</evidence>
<feature type="domain" description="DUF3048" evidence="1">
    <location>
        <begin position="44"/>
        <end position="184"/>
    </location>
</feature>
<comment type="caution">
    <text evidence="3">The sequence shown here is derived from an EMBL/GenBank/DDBJ whole genome shotgun (WGS) entry which is preliminary data.</text>
</comment>
<keyword evidence="4" id="KW-1185">Reference proteome</keyword>
<dbReference type="RefSeq" id="WP_041101118.1">
    <property type="nucleotide sequence ID" value="NZ_JARTHD010000050.1"/>
</dbReference>
<evidence type="ECO:0000313" key="4">
    <source>
        <dbReference type="Proteomes" id="UP000031982"/>
    </source>
</evidence>
<protein>
    <recommendedName>
        <fullName evidence="5">Lipoprotein YerB</fullName>
    </recommendedName>
</protein>
<proteinExistence type="predicted"/>
<gene>
    <name evidence="3" type="ORF">SD77_1526</name>
</gene>
<name>A0ABR5ASX3_BACBA</name>